<proteinExistence type="predicted"/>
<sequence length="183" mass="21509">MPSKYTCLGIVGDSQLNRMLEQDLFYDYQVTDWTEPGATTEQILVHIKKQCQQGNKAPRNSLGILWIGTNDVLQNKHADFHQHFKQLVKFLKKVFKKLIFVLLPPILAFPEKTDTIKKMNKTIESYRRENVCLVDIAFCYRDEVIREEYYEPFTECCNFVDDIHLNSAAYRRISSVLQNFFSK</sequence>
<dbReference type="AlphaFoldDB" id="A0A8D9AYN3"/>
<dbReference type="InterPro" id="IPR001087">
    <property type="entry name" value="GDSL"/>
</dbReference>
<dbReference type="Gene3D" id="3.40.50.1110">
    <property type="entry name" value="SGNH hydrolase"/>
    <property type="match status" value="1"/>
</dbReference>
<dbReference type="GO" id="GO:0016788">
    <property type="term" value="F:hydrolase activity, acting on ester bonds"/>
    <property type="evidence" value="ECO:0007669"/>
    <property type="project" value="InterPro"/>
</dbReference>
<dbReference type="InterPro" id="IPR036514">
    <property type="entry name" value="SGNH_hydro_sf"/>
</dbReference>
<name>A0A8D9AYN3_9HEMI</name>
<dbReference type="SUPFAM" id="SSF52266">
    <property type="entry name" value="SGNH hydrolase"/>
    <property type="match status" value="1"/>
</dbReference>
<reference evidence="1" key="1">
    <citation type="submission" date="2021-05" db="EMBL/GenBank/DDBJ databases">
        <authorList>
            <person name="Alioto T."/>
            <person name="Alioto T."/>
            <person name="Gomez Garrido J."/>
        </authorList>
    </citation>
    <scope>NUCLEOTIDE SEQUENCE</scope>
</reference>
<dbReference type="Pfam" id="PF00657">
    <property type="entry name" value="Lipase_GDSL"/>
    <property type="match status" value="1"/>
</dbReference>
<organism evidence="1">
    <name type="scientific">Cacopsylla melanoneura</name>
    <dbReference type="NCBI Taxonomy" id="428564"/>
    <lineage>
        <taxon>Eukaryota</taxon>
        <taxon>Metazoa</taxon>
        <taxon>Ecdysozoa</taxon>
        <taxon>Arthropoda</taxon>
        <taxon>Hexapoda</taxon>
        <taxon>Insecta</taxon>
        <taxon>Pterygota</taxon>
        <taxon>Neoptera</taxon>
        <taxon>Paraneoptera</taxon>
        <taxon>Hemiptera</taxon>
        <taxon>Sternorrhyncha</taxon>
        <taxon>Psylloidea</taxon>
        <taxon>Psyllidae</taxon>
        <taxon>Psyllinae</taxon>
        <taxon>Cacopsylla</taxon>
    </lineage>
</organism>
<dbReference type="EMBL" id="HBUF01597799">
    <property type="protein sequence ID" value="CAG6775248.1"/>
    <property type="molecule type" value="Transcribed_RNA"/>
</dbReference>
<evidence type="ECO:0000313" key="1">
    <source>
        <dbReference type="EMBL" id="CAG6775248.1"/>
    </source>
</evidence>
<protein>
    <submittedName>
        <fullName evidence="1">Uncharacterized protein</fullName>
    </submittedName>
</protein>
<accession>A0A8D9AYN3</accession>